<accession>A0A174E8F8</accession>
<dbReference type="InterPro" id="IPR001347">
    <property type="entry name" value="SIS_dom"/>
</dbReference>
<reference evidence="6 7" key="1">
    <citation type="submission" date="2016-06" db="EMBL/GenBank/DDBJ databases">
        <authorList>
            <person name="Kjaerup R.B."/>
            <person name="Dalgaard T.S."/>
            <person name="Juul-Madsen H.R."/>
        </authorList>
    </citation>
    <scope>NUCLEOTIDE SEQUENCE [LARGE SCALE GENOMIC DNA]</scope>
    <source>
        <strain evidence="6 7">373-A1</strain>
    </source>
</reference>
<gene>
    <name evidence="6" type="ORF">CP373A1_16365</name>
</gene>
<dbReference type="InterPro" id="IPR035472">
    <property type="entry name" value="RpiR-like_SIS"/>
</dbReference>
<dbReference type="Proteomes" id="UP000092714">
    <property type="component" value="Unassembled WGS sequence"/>
</dbReference>
<keyword evidence="3" id="KW-0804">Transcription</keyword>
<dbReference type="GO" id="GO:0003700">
    <property type="term" value="F:DNA-binding transcription factor activity"/>
    <property type="evidence" value="ECO:0007669"/>
    <property type="project" value="InterPro"/>
</dbReference>
<dbReference type="RefSeq" id="WP_027098760.1">
    <property type="nucleotide sequence ID" value="NZ_CABHIH010000001.1"/>
</dbReference>
<dbReference type="Gene3D" id="1.10.10.10">
    <property type="entry name" value="Winged helix-like DNA-binding domain superfamily/Winged helix DNA-binding domain"/>
    <property type="match status" value="1"/>
</dbReference>
<dbReference type="InterPro" id="IPR047640">
    <property type="entry name" value="RpiR-like"/>
</dbReference>
<dbReference type="PANTHER" id="PTHR30514">
    <property type="entry name" value="GLUCOKINASE"/>
    <property type="match status" value="1"/>
</dbReference>
<name>A0A174E8F8_9CLOT</name>
<dbReference type="AlphaFoldDB" id="A0A174E8F8"/>
<keyword evidence="2" id="KW-0238">DNA-binding</keyword>
<evidence type="ECO:0000256" key="3">
    <source>
        <dbReference type="ARBA" id="ARBA00023163"/>
    </source>
</evidence>
<keyword evidence="1" id="KW-0805">Transcription regulation</keyword>
<keyword evidence="7" id="KW-1185">Reference proteome</keyword>
<organism evidence="6 7">
    <name type="scientific">Clostridium paraputrificum</name>
    <dbReference type="NCBI Taxonomy" id="29363"/>
    <lineage>
        <taxon>Bacteria</taxon>
        <taxon>Bacillati</taxon>
        <taxon>Bacillota</taxon>
        <taxon>Clostridia</taxon>
        <taxon>Eubacteriales</taxon>
        <taxon>Clostridiaceae</taxon>
        <taxon>Clostridium</taxon>
    </lineage>
</organism>
<proteinExistence type="predicted"/>
<dbReference type="SUPFAM" id="SSF46689">
    <property type="entry name" value="Homeodomain-like"/>
    <property type="match status" value="1"/>
</dbReference>
<dbReference type="OrthoDB" id="3684496at2"/>
<evidence type="ECO:0000313" key="6">
    <source>
        <dbReference type="EMBL" id="OBY09323.1"/>
    </source>
</evidence>
<dbReference type="Gene3D" id="3.40.50.10490">
    <property type="entry name" value="Glucose-6-phosphate isomerase like protein, domain 1"/>
    <property type="match status" value="1"/>
</dbReference>
<dbReference type="Pfam" id="PF01380">
    <property type="entry name" value="SIS"/>
    <property type="match status" value="1"/>
</dbReference>
<dbReference type="GeneID" id="42776590"/>
<dbReference type="InterPro" id="IPR009057">
    <property type="entry name" value="Homeodomain-like_sf"/>
</dbReference>
<dbReference type="PROSITE" id="PS51464">
    <property type="entry name" value="SIS"/>
    <property type="match status" value="1"/>
</dbReference>
<dbReference type="CDD" id="cd05013">
    <property type="entry name" value="SIS_RpiR"/>
    <property type="match status" value="1"/>
</dbReference>
<dbReference type="PANTHER" id="PTHR30514:SF10">
    <property type="entry name" value="MURR_RPIR FAMILY TRANSCRIPTIONAL REGULATOR"/>
    <property type="match status" value="1"/>
</dbReference>
<dbReference type="SUPFAM" id="SSF53697">
    <property type="entry name" value="SIS domain"/>
    <property type="match status" value="1"/>
</dbReference>
<dbReference type="InterPro" id="IPR000281">
    <property type="entry name" value="HTH_RpiR"/>
</dbReference>
<dbReference type="Pfam" id="PF01418">
    <property type="entry name" value="HTH_6"/>
    <property type="match status" value="1"/>
</dbReference>
<feature type="domain" description="HTH rpiR-type" evidence="4">
    <location>
        <begin position="1"/>
        <end position="79"/>
    </location>
</feature>
<evidence type="ECO:0000259" key="4">
    <source>
        <dbReference type="PROSITE" id="PS51071"/>
    </source>
</evidence>
<evidence type="ECO:0000259" key="5">
    <source>
        <dbReference type="PROSITE" id="PS51464"/>
    </source>
</evidence>
<comment type="caution">
    <text evidence="6">The sequence shown here is derived from an EMBL/GenBank/DDBJ whole genome shotgun (WGS) entry which is preliminary data.</text>
</comment>
<dbReference type="GO" id="GO:0003677">
    <property type="term" value="F:DNA binding"/>
    <property type="evidence" value="ECO:0007669"/>
    <property type="project" value="UniProtKB-KW"/>
</dbReference>
<protein>
    <recommendedName>
        <fullName evidence="8">RpiR family transcriptional regulator</fullName>
    </recommendedName>
</protein>
<evidence type="ECO:0000313" key="7">
    <source>
        <dbReference type="Proteomes" id="UP000092714"/>
    </source>
</evidence>
<dbReference type="EMBL" id="MAPZ01000035">
    <property type="protein sequence ID" value="OBY09323.1"/>
    <property type="molecule type" value="Genomic_DNA"/>
</dbReference>
<sequence length="252" mass="29744">MKLHKRISVNAKYLTKLEKELLQLLLENKSKFTYDTFTIMNISEEFNISSTSVHRLSKKLGYKSFIQFKDEYFEKDKQEDDSIFMPDDKEFIENMLDTYKLVKQANIGEIIDKMLKCKRITIYGMGMSNYLGKIFQIKLQLLGIPAEQHDDSRFMRLSSKILKRDEDLVFVLSRGGETPELLEVLVETNMRGIDVVLITESTNSTSEKLSKYVVYTAYTHDFDNNIDTRLNFHIAMDYIIKEFIKRYEEKRE</sequence>
<dbReference type="PROSITE" id="PS51071">
    <property type="entry name" value="HTH_RPIR"/>
    <property type="match status" value="1"/>
</dbReference>
<dbReference type="InterPro" id="IPR046348">
    <property type="entry name" value="SIS_dom_sf"/>
</dbReference>
<evidence type="ECO:0000256" key="2">
    <source>
        <dbReference type="ARBA" id="ARBA00023125"/>
    </source>
</evidence>
<dbReference type="GO" id="GO:0097367">
    <property type="term" value="F:carbohydrate derivative binding"/>
    <property type="evidence" value="ECO:0007669"/>
    <property type="project" value="InterPro"/>
</dbReference>
<dbReference type="InterPro" id="IPR036388">
    <property type="entry name" value="WH-like_DNA-bd_sf"/>
</dbReference>
<dbReference type="GO" id="GO:1901135">
    <property type="term" value="P:carbohydrate derivative metabolic process"/>
    <property type="evidence" value="ECO:0007669"/>
    <property type="project" value="InterPro"/>
</dbReference>
<evidence type="ECO:0008006" key="8">
    <source>
        <dbReference type="Google" id="ProtNLM"/>
    </source>
</evidence>
<dbReference type="eggNOG" id="COG1737">
    <property type="taxonomic scope" value="Bacteria"/>
</dbReference>
<feature type="domain" description="SIS" evidence="5">
    <location>
        <begin position="110"/>
        <end position="249"/>
    </location>
</feature>
<evidence type="ECO:0000256" key="1">
    <source>
        <dbReference type="ARBA" id="ARBA00023015"/>
    </source>
</evidence>